<keyword evidence="3 9" id="KW-0813">Transport</keyword>
<evidence type="ECO:0000256" key="9">
    <source>
        <dbReference type="RuleBase" id="RU000488"/>
    </source>
</evidence>
<feature type="repeat" description="Solcar" evidence="8">
    <location>
        <begin position="24"/>
        <end position="114"/>
    </location>
</feature>
<dbReference type="Gene3D" id="1.50.40.10">
    <property type="entry name" value="Mitochondrial carrier domain"/>
    <property type="match status" value="1"/>
</dbReference>
<evidence type="ECO:0000256" key="2">
    <source>
        <dbReference type="ARBA" id="ARBA00006375"/>
    </source>
</evidence>
<keyword evidence="7 8" id="KW-0472">Membrane</keyword>
<evidence type="ECO:0000313" key="11">
    <source>
        <dbReference type="Proteomes" id="UP001431209"/>
    </source>
</evidence>
<dbReference type="EMBL" id="JAOPGA020001155">
    <property type="protein sequence ID" value="KAL0485617.1"/>
    <property type="molecule type" value="Genomic_DNA"/>
</dbReference>
<dbReference type="InterPro" id="IPR018108">
    <property type="entry name" value="MCP_transmembrane"/>
</dbReference>
<organism evidence="10 11">
    <name type="scientific">Acrasis kona</name>
    <dbReference type="NCBI Taxonomy" id="1008807"/>
    <lineage>
        <taxon>Eukaryota</taxon>
        <taxon>Discoba</taxon>
        <taxon>Heterolobosea</taxon>
        <taxon>Tetramitia</taxon>
        <taxon>Eutetramitia</taxon>
        <taxon>Acrasidae</taxon>
        <taxon>Acrasis</taxon>
    </lineage>
</organism>
<keyword evidence="4 8" id="KW-0812">Transmembrane</keyword>
<evidence type="ECO:0000256" key="4">
    <source>
        <dbReference type="ARBA" id="ARBA00022692"/>
    </source>
</evidence>
<comment type="similarity">
    <text evidence="2 9">Belongs to the mitochondrial carrier (TC 2.A.29) family.</text>
</comment>
<evidence type="ECO:0000256" key="5">
    <source>
        <dbReference type="ARBA" id="ARBA00022737"/>
    </source>
</evidence>
<evidence type="ECO:0000256" key="1">
    <source>
        <dbReference type="ARBA" id="ARBA00004141"/>
    </source>
</evidence>
<feature type="repeat" description="Solcar" evidence="8">
    <location>
        <begin position="222"/>
        <end position="307"/>
    </location>
</feature>
<dbReference type="PROSITE" id="PS50920">
    <property type="entry name" value="SOLCAR"/>
    <property type="match status" value="3"/>
</dbReference>
<gene>
    <name evidence="10" type="ORF">AKO1_011916</name>
</gene>
<comment type="caution">
    <text evidence="10">The sequence shown here is derived from an EMBL/GenBank/DDBJ whole genome shotgun (WGS) entry which is preliminary data.</text>
</comment>
<feature type="repeat" description="Solcar" evidence="8">
    <location>
        <begin position="123"/>
        <end position="212"/>
    </location>
</feature>
<dbReference type="AlphaFoldDB" id="A0AAW2ZAB2"/>
<proteinExistence type="inferred from homology"/>
<reference evidence="10 11" key="1">
    <citation type="submission" date="2024-03" db="EMBL/GenBank/DDBJ databases">
        <title>The Acrasis kona genome and developmental transcriptomes reveal deep origins of eukaryotic multicellular pathways.</title>
        <authorList>
            <person name="Sheikh S."/>
            <person name="Fu C.-J."/>
            <person name="Brown M.W."/>
            <person name="Baldauf S.L."/>
        </authorList>
    </citation>
    <scope>NUCLEOTIDE SEQUENCE [LARGE SCALE GENOMIC DNA]</scope>
    <source>
        <strain evidence="10 11">ATCC MYA-3509</strain>
    </source>
</reference>
<name>A0AAW2ZAB2_9EUKA</name>
<protein>
    <submittedName>
        <fullName evidence="10">Mitochondrial substrate carrier family protein</fullName>
    </submittedName>
</protein>
<accession>A0AAW2ZAB2</accession>
<dbReference type="InterPro" id="IPR002067">
    <property type="entry name" value="MCP"/>
</dbReference>
<comment type="subcellular location">
    <subcellularLocation>
        <location evidence="1">Membrane</location>
        <topology evidence="1">Multi-pass membrane protein</topology>
    </subcellularLocation>
</comment>
<dbReference type="InterPro" id="IPR023395">
    <property type="entry name" value="MCP_dom_sf"/>
</dbReference>
<evidence type="ECO:0000313" key="10">
    <source>
        <dbReference type="EMBL" id="KAL0485617.1"/>
    </source>
</evidence>
<sequence length="313" mass="34456">MSGHTTQVVDHRSARRHEENRNVTKILLKFLAGGTSASGVSAMMNSCDFAKTRLQIQQATTGVPKYKNFPQAYSTILREEGLRTLLGRGLAASMVREMTYSSVRMGMYDPVKALFTKSTEGDPGLFIKIMSGGIAGAVGSFVANPADLVKIRQMAVLPGETTPYRNCFHAGALIYMNEGGIKGLYRGVTLTVVRASVLTAAQLSTYDHTKHILIHKTSVFEDNIYTHLLSSLVAGFCTTVASSPFDVIKTRYMNSPTGFYKNAFDCFLKTFRNEGPRSLYKGFAPNYLRLGAHCMFALPLYEQVRLLLGLTTM</sequence>
<dbReference type="PANTHER" id="PTHR45618">
    <property type="entry name" value="MITOCHONDRIAL DICARBOXYLATE CARRIER-RELATED"/>
    <property type="match status" value="1"/>
</dbReference>
<dbReference type="SUPFAM" id="SSF103506">
    <property type="entry name" value="Mitochondrial carrier"/>
    <property type="match status" value="1"/>
</dbReference>
<keyword evidence="5" id="KW-0677">Repeat</keyword>
<dbReference type="GO" id="GO:0055085">
    <property type="term" value="P:transmembrane transport"/>
    <property type="evidence" value="ECO:0007669"/>
    <property type="project" value="InterPro"/>
</dbReference>
<dbReference type="Proteomes" id="UP001431209">
    <property type="component" value="Unassembled WGS sequence"/>
</dbReference>
<evidence type="ECO:0000256" key="8">
    <source>
        <dbReference type="PROSITE-ProRule" id="PRU00282"/>
    </source>
</evidence>
<evidence type="ECO:0000256" key="7">
    <source>
        <dbReference type="ARBA" id="ARBA00023136"/>
    </source>
</evidence>
<dbReference type="GO" id="GO:0016020">
    <property type="term" value="C:membrane"/>
    <property type="evidence" value="ECO:0007669"/>
    <property type="project" value="UniProtKB-SubCell"/>
</dbReference>
<dbReference type="InterPro" id="IPR050391">
    <property type="entry name" value="Mito_Metabolite_Transporter"/>
</dbReference>
<dbReference type="PRINTS" id="PR00784">
    <property type="entry name" value="MTUNCOUPLING"/>
</dbReference>
<keyword evidence="11" id="KW-1185">Reference proteome</keyword>
<dbReference type="Pfam" id="PF00153">
    <property type="entry name" value="Mito_carr"/>
    <property type="match status" value="3"/>
</dbReference>
<evidence type="ECO:0000256" key="3">
    <source>
        <dbReference type="ARBA" id="ARBA00022448"/>
    </source>
</evidence>
<evidence type="ECO:0000256" key="6">
    <source>
        <dbReference type="ARBA" id="ARBA00022989"/>
    </source>
</evidence>
<keyword evidence="6" id="KW-1133">Transmembrane helix</keyword>